<feature type="domain" description="RNA polymerase sigma-70 region 2" evidence="5">
    <location>
        <begin position="28"/>
        <end position="92"/>
    </location>
</feature>
<organism evidence="7 8">
    <name type="scientific">Chitinophaga chungangae</name>
    <dbReference type="NCBI Taxonomy" id="2821488"/>
    <lineage>
        <taxon>Bacteria</taxon>
        <taxon>Pseudomonadati</taxon>
        <taxon>Bacteroidota</taxon>
        <taxon>Chitinophagia</taxon>
        <taxon>Chitinophagales</taxon>
        <taxon>Chitinophagaceae</taxon>
        <taxon>Chitinophaga</taxon>
    </lineage>
</organism>
<dbReference type="Proteomes" id="UP000679126">
    <property type="component" value="Unassembled WGS sequence"/>
</dbReference>
<proteinExistence type="inferred from homology"/>
<dbReference type="Gene3D" id="1.10.10.10">
    <property type="entry name" value="Winged helix-like DNA-binding domain superfamily/Winged helix DNA-binding domain"/>
    <property type="match status" value="1"/>
</dbReference>
<feature type="domain" description="RNA polymerase sigma factor 70 region 4 type 2" evidence="6">
    <location>
        <begin position="130"/>
        <end position="173"/>
    </location>
</feature>
<evidence type="ECO:0000256" key="2">
    <source>
        <dbReference type="ARBA" id="ARBA00023015"/>
    </source>
</evidence>
<protein>
    <submittedName>
        <fullName evidence="7">RNA polymerase sigma-70 factor</fullName>
    </submittedName>
</protein>
<name>A0ABS3YJE5_9BACT</name>
<dbReference type="InterPro" id="IPR013324">
    <property type="entry name" value="RNA_pol_sigma_r3/r4-like"/>
</dbReference>
<dbReference type="EMBL" id="JAGHKP010000004">
    <property type="protein sequence ID" value="MBO9154805.1"/>
    <property type="molecule type" value="Genomic_DNA"/>
</dbReference>
<comment type="caution">
    <text evidence="7">The sequence shown here is derived from an EMBL/GenBank/DDBJ whole genome shotgun (WGS) entry which is preliminary data.</text>
</comment>
<keyword evidence="2" id="KW-0805">Transcription regulation</keyword>
<evidence type="ECO:0000256" key="4">
    <source>
        <dbReference type="ARBA" id="ARBA00023163"/>
    </source>
</evidence>
<dbReference type="Gene3D" id="1.10.1740.10">
    <property type="match status" value="1"/>
</dbReference>
<dbReference type="PANTHER" id="PTHR43133:SF46">
    <property type="entry name" value="RNA POLYMERASE SIGMA-70 FACTOR ECF SUBFAMILY"/>
    <property type="match status" value="1"/>
</dbReference>
<dbReference type="SUPFAM" id="SSF88946">
    <property type="entry name" value="Sigma2 domain of RNA polymerase sigma factors"/>
    <property type="match status" value="1"/>
</dbReference>
<dbReference type="InterPro" id="IPR014284">
    <property type="entry name" value="RNA_pol_sigma-70_dom"/>
</dbReference>
<dbReference type="NCBIfam" id="TIGR02937">
    <property type="entry name" value="sigma70-ECF"/>
    <property type="match status" value="1"/>
</dbReference>
<evidence type="ECO:0000259" key="5">
    <source>
        <dbReference type="Pfam" id="PF04542"/>
    </source>
</evidence>
<keyword evidence="8" id="KW-1185">Reference proteome</keyword>
<dbReference type="Pfam" id="PF04542">
    <property type="entry name" value="Sigma70_r2"/>
    <property type="match status" value="1"/>
</dbReference>
<dbReference type="Pfam" id="PF08281">
    <property type="entry name" value="Sigma70_r4_2"/>
    <property type="match status" value="1"/>
</dbReference>
<dbReference type="InterPro" id="IPR014327">
    <property type="entry name" value="RNA_pol_sigma70_bacteroid"/>
</dbReference>
<dbReference type="RefSeq" id="WP_209147919.1">
    <property type="nucleotide sequence ID" value="NZ_JAGHKP010000004.1"/>
</dbReference>
<dbReference type="InterPro" id="IPR007627">
    <property type="entry name" value="RNA_pol_sigma70_r2"/>
</dbReference>
<evidence type="ECO:0000313" key="8">
    <source>
        <dbReference type="Proteomes" id="UP000679126"/>
    </source>
</evidence>
<dbReference type="InterPro" id="IPR036388">
    <property type="entry name" value="WH-like_DNA-bd_sf"/>
</dbReference>
<sequence>MSDLSIYTDSELLHHLNTGSRGAFDEIYHRHWRAMYCSAFVVLKDEAACMDLLQDVFVWLWEHRGRLQVSVLKAYLLMAVRYKAANYIRRSRVHAAFFEQVERTQVAEETVSPVELKELQAIIGQFTLDLPERCRQVFYLSRFEYLSNKEIAEKLGVSEKTVENQLTIALRKLRVKLGSLSAFNIFL</sequence>
<evidence type="ECO:0000256" key="1">
    <source>
        <dbReference type="ARBA" id="ARBA00010641"/>
    </source>
</evidence>
<dbReference type="InterPro" id="IPR013249">
    <property type="entry name" value="RNA_pol_sigma70_r4_t2"/>
</dbReference>
<dbReference type="SUPFAM" id="SSF88659">
    <property type="entry name" value="Sigma3 and sigma4 domains of RNA polymerase sigma factors"/>
    <property type="match status" value="1"/>
</dbReference>
<gene>
    <name evidence="7" type="ORF">J7I43_21435</name>
</gene>
<accession>A0ABS3YJE5</accession>
<evidence type="ECO:0000259" key="6">
    <source>
        <dbReference type="Pfam" id="PF08281"/>
    </source>
</evidence>
<keyword evidence="3" id="KW-0731">Sigma factor</keyword>
<dbReference type="NCBIfam" id="TIGR02985">
    <property type="entry name" value="Sig70_bacteroi1"/>
    <property type="match status" value="1"/>
</dbReference>
<dbReference type="PANTHER" id="PTHR43133">
    <property type="entry name" value="RNA POLYMERASE ECF-TYPE SIGMA FACTO"/>
    <property type="match status" value="1"/>
</dbReference>
<reference evidence="8" key="1">
    <citation type="submission" date="2021-03" db="EMBL/GenBank/DDBJ databases">
        <title>Assistant Professor.</title>
        <authorList>
            <person name="Huq M.A."/>
        </authorList>
    </citation>
    <scope>NUCLEOTIDE SEQUENCE [LARGE SCALE GENOMIC DNA]</scope>
    <source>
        <strain evidence="8">MAH-28</strain>
    </source>
</reference>
<dbReference type="InterPro" id="IPR039425">
    <property type="entry name" value="RNA_pol_sigma-70-like"/>
</dbReference>
<keyword evidence="4" id="KW-0804">Transcription</keyword>
<comment type="similarity">
    <text evidence="1">Belongs to the sigma-70 factor family. ECF subfamily.</text>
</comment>
<evidence type="ECO:0000313" key="7">
    <source>
        <dbReference type="EMBL" id="MBO9154805.1"/>
    </source>
</evidence>
<evidence type="ECO:0000256" key="3">
    <source>
        <dbReference type="ARBA" id="ARBA00023082"/>
    </source>
</evidence>
<dbReference type="InterPro" id="IPR013325">
    <property type="entry name" value="RNA_pol_sigma_r2"/>
</dbReference>